<keyword evidence="14 15" id="KW-0472">Membrane</keyword>
<dbReference type="InterPro" id="IPR050980">
    <property type="entry name" value="2C_sensor_his_kinase"/>
</dbReference>
<dbReference type="OrthoDB" id="9804645at2"/>
<proteinExistence type="predicted"/>
<feature type="transmembrane region" description="Helical" evidence="15">
    <location>
        <begin position="12"/>
        <end position="36"/>
    </location>
</feature>
<dbReference type="GO" id="GO:0000155">
    <property type="term" value="F:phosphorelay sensor kinase activity"/>
    <property type="evidence" value="ECO:0007669"/>
    <property type="project" value="InterPro"/>
</dbReference>
<keyword evidence="7" id="KW-0808">Transferase</keyword>
<name>K2KV86_9GAMM</name>
<evidence type="ECO:0000256" key="2">
    <source>
        <dbReference type="ARBA" id="ARBA00004429"/>
    </source>
</evidence>
<dbReference type="PANTHER" id="PTHR44936">
    <property type="entry name" value="SENSOR PROTEIN CREC"/>
    <property type="match status" value="1"/>
</dbReference>
<evidence type="ECO:0000313" key="19">
    <source>
        <dbReference type="Proteomes" id="UP000014115"/>
    </source>
</evidence>
<evidence type="ECO:0000256" key="13">
    <source>
        <dbReference type="ARBA" id="ARBA00023012"/>
    </source>
</evidence>
<feature type="domain" description="Histidine kinase" evidence="16">
    <location>
        <begin position="231"/>
        <end position="433"/>
    </location>
</feature>
<keyword evidence="13" id="KW-0902">Two-component regulatory system</keyword>
<dbReference type="EC" id="2.7.13.3" evidence="3"/>
<organism evidence="18 19">
    <name type="scientific">Idiomarina xiamenensis 10-D-4</name>
    <dbReference type="NCBI Taxonomy" id="740709"/>
    <lineage>
        <taxon>Bacteria</taxon>
        <taxon>Pseudomonadati</taxon>
        <taxon>Pseudomonadota</taxon>
        <taxon>Gammaproteobacteria</taxon>
        <taxon>Alteromonadales</taxon>
        <taxon>Idiomarinaceae</taxon>
        <taxon>Idiomarina</taxon>
    </lineage>
</organism>
<dbReference type="GO" id="GO:0005524">
    <property type="term" value="F:ATP binding"/>
    <property type="evidence" value="ECO:0007669"/>
    <property type="project" value="UniProtKB-KW"/>
</dbReference>
<keyword evidence="19" id="KW-1185">Reference proteome</keyword>
<dbReference type="InterPro" id="IPR003660">
    <property type="entry name" value="HAMP_dom"/>
</dbReference>
<dbReference type="NCBIfam" id="NF007004">
    <property type="entry name" value="PRK09467.1"/>
    <property type="match status" value="1"/>
</dbReference>
<keyword evidence="10" id="KW-0418">Kinase</keyword>
<dbReference type="Gene3D" id="3.30.565.10">
    <property type="entry name" value="Histidine kinase-like ATPase, C-terminal domain"/>
    <property type="match status" value="1"/>
</dbReference>
<evidence type="ECO:0000256" key="14">
    <source>
        <dbReference type="ARBA" id="ARBA00023136"/>
    </source>
</evidence>
<dbReference type="SUPFAM" id="SSF47384">
    <property type="entry name" value="Homodimeric domain of signal transducing histidine kinase"/>
    <property type="match status" value="1"/>
</dbReference>
<keyword evidence="6" id="KW-0597">Phosphoprotein</keyword>
<evidence type="ECO:0000313" key="18">
    <source>
        <dbReference type="EMBL" id="EKE81530.1"/>
    </source>
</evidence>
<dbReference type="AlphaFoldDB" id="K2KV86"/>
<dbReference type="PATRIC" id="fig|740709.3.peg.2152"/>
<feature type="domain" description="HAMP" evidence="17">
    <location>
        <begin position="171"/>
        <end position="223"/>
    </location>
</feature>
<dbReference type="CDD" id="cd16950">
    <property type="entry name" value="HATPase_EnvZ-like"/>
    <property type="match status" value="1"/>
</dbReference>
<dbReference type="STRING" id="740709.A10D4_10646"/>
<keyword evidence="12 15" id="KW-1133">Transmembrane helix</keyword>
<dbReference type="PRINTS" id="PR00344">
    <property type="entry name" value="BCTRLSENSOR"/>
</dbReference>
<dbReference type="InterPro" id="IPR003594">
    <property type="entry name" value="HATPase_dom"/>
</dbReference>
<dbReference type="InterPro" id="IPR005467">
    <property type="entry name" value="His_kinase_dom"/>
</dbReference>
<sequence>MRLFPRSAFARTVGLIALILLINQLVSYVMVAMYVVKPSVQQMNDLLAKQVRTVFLGQELPREYGLQLAQEFEQATGIRVFREDSALRAGLGQALQYRTLSNMMSEELGGPAEVRIAQGQNYFVWVQPPQAPGYWLRIPLSSFDETRVSPLVFYLVLIGVLSVVGGALFANWLNRPLKELDVAARRVARGEFPQPVRERGASEIIAVTRTFNHMSRGIQQLEQDRSLLMAGISHDLRTPLTRIRLAAEMMPESEDYLAEGIISDVNDMNAIIDQFIEFVRLDQEENTELTDLNELIEAVVRSVPDNWQTPVDLALGSLPSVPVRPVSIKRVLMNLLENAERYGQSQIRVSSGYDAQRELVWFSIEDDGPGIPAEQIETLFQPFMQGDKARGGQGSGLGLAIIKRIVDRHSGQVQLNNREHGGLCARVTLPIKA</sequence>
<dbReference type="RefSeq" id="WP_008489459.1">
    <property type="nucleotide sequence ID" value="NZ_AMRG01000013.1"/>
</dbReference>
<evidence type="ECO:0000256" key="5">
    <source>
        <dbReference type="ARBA" id="ARBA00022519"/>
    </source>
</evidence>
<dbReference type="InterPro" id="IPR004358">
    <property type="entry name" value="Sig_transdc_His_kin-like_C"/>
</dbReference>
<dbReference type="Pfam" id="PF00512">
    <property type="entry name" value="HisKA"/>
    <property type="match status" value="1"/>
</dbReference>
<keyword evidence="9" id="KW-0547">Nucleotide-binding</keyword>
<evidence type="ECO:0000256" key="4">
    <source>
        <dbReference type="ARBA" id="ARBA00022475"/>
    </source>
</evidence>
<evidence type="ECO:0000256" key="15">
    <source>
        <dbReference type="SAM" id="Phobius"/>
    </source>
</evidence>
<dbReference type="InterPro" id="IPR003661">
    <property type="entry name" value="HisK_dim/P_dom"/>
</dbReference>
<dbReference type="SUPFAM" id="SSF55874">
    <property type="entry name" value="ATPase domain of HSP90 chaperone/DNA topoisomerase II/histidine kinase"/>
    <property type="match status" value="1"/>
</dbReference>
<dbReference type="SMART" id="SM00304">
    <property type="entry name" value="HAMP"/>
    <property type="match status" value="1"/>
</dbReference>
<dbReference type="InterPro" id="IPR036097">
    <property type="entry name" value="HisK_dim/P_sf"/>
</dbReference>
<evidence type="ECO:0000259" key="16">
    <source>
        <dbReference type="PROSITE" id="PS50109"/>
    </source>
</evidence>
<dbReference type="CDD" id="cd00082">
    <property type="entry name" value="HisKA"/>
    <property type="match status" value="1"/>
</dbReference>
<dbReference type="SMART" id="SM00388">
    <property type="entry name" value="HisKA"/>
    <property type="match status" value="1"/>
</dbReference>
<dbReference type="eggNOG" id="COG2205">
    <property type="taxonomic scope" value="Bacteria"/>
</dbReference>
<dbReference type="SUPFAM" id="SSF158472">
    <property type="entry name" value="HAMP domain-like"/>
    <property type="match status" value="1"/>
</dbReference>
<dbReference type="Proteomes" id="UP000014115">
    <property type="component" value="Unassembled WGS sequence"/>
</dbReference>
<dbReference type="SMART" id="SM00387">
    <property type="entry name" value="HATPase_c"/>
    <property type="match status" value="1"/>
</dbReference>
<keyword evidence="4" id="KW-1003">Cell membrane</keyword>
<dbReference type="Pfam" id="PF00672">
    <property type="entry name" value="HAMP"/>
    <property type="match status" value="1"/>
</dbReference>
<accession>K2KV86</accession>
<protein>
    <recommendedName>
        <fullName evidence="3">histidine kinase</fullName>
        <ecNumber evidence="3">2.7.13.3</ecNumber>
    </recommendedName>
</protein>
<comment type="subcellular location">
    <subcellularLocation>
        <location evidence="2">Cell inner membrane</location>
        <topology evidence="2">Multi-pass membrane protein</topology>
    </subcellularLocation>
</comment>
<evidence type="ECO:0000256" key="9">
    <source>
        <dbReference type="ARBA" id="ARBA00022741"/>
    </source>
</evidence>
<gene>
    <name evidence="18" type="primary">envZ</name>
    <name evidence="18" type="ORF">A10D4_10646</name>
</gene>
<evidence type="ECO:0000256" key="6">
    <source>
        <dbReference type="ARBA" id="ARBA00022553"/>
    </source>
</evidence>
<evidence type="ECO:0000256" key="11">
    <source>
        <dbReference type="ARBA" id="ARBA00022840"/>
    </source>
</evidence>
<comment type="caution">
    <text evidence="18">The sequence shown here is derived from an EMBL/GenBank/DDBJ whole genome shotgun (WGS) entry which is preliminary data.</text>
</comment>
<dbReference type="CDD" id="cd06225">
    <property type="entry name" value="HAMP"/>
    <property type="match status" value="1"/>
</dbReference>
<evidence type="ECO:0000256" key="12">
    <source>
        <dbReference type="ARBA" id="ARBA00022989"/>
    </source>
</evidence>
<dbReference type="Pfam" id="PF02518">
    <property type="entry name" value="HATPase_c"/>
    <property type="match status" value="1"/>
</dbReference>
<evidence type="ECO:0000259" key="17">
    <source>
        <dbReference type="PROSITE" id="PS50885"/>
    </source>
</evidence>
<keyword evidence="5" id="KW-0997">Cell inner membrane</keyword>
<reference evidence="18 19" key="1">
    <citation type="journal article" date="2012" name="J. Bacteriol.">
        <title>Genome Sequence of Idiomarina xiamenensis Type Strain 10-D-4.</title>
        <authorList>
            <person name="Lai Q."/>
            <person name="Wang L."/>
            <person name="Wang W."/>
            <person name="Shao Z."/>
        </authorList>
    </citation>
    <scope>NUCLEOTIDE SEQUENCE [LARGE SCALE GENOMIC DNA]</scope>
    <source>
        <strain evidence="18 19">10-D-4</strain>
    </source>
</reference>
<evidence type="ECO:0000256" key="8">
    <source>
        <dbReference type="ARBA" id="ARBA00022692"/>
    </source>
</evidence>
<dbReference type="PANTHER" id="PTHR44936:SF5">
    <property type="entry name" value="SENSOR HISTIDINE KINASE ENVZ"/>
    <property type="match status" value="1"/>
</dbReference>
<evidence type="ECO:0000256" key="7">
    <source>
        <dbReference type="ARBA" id="ARBA00022679"/>
    </source>
</evidence>
<evidence type="ECO:0000256" key="3">
    <source>
        <dbReference type="ARBA" id="ARBA00012438"/>
    </source>
</evidence>
<dbReference type="EMBL" id="AMRG01000013">
    <property type="protein sequence ID" value="EKE81530.1"/>
    <property type="molecule type" value="Genomic_DNA"/>
</dbReference>
<dbReference type="InterPro" id="IPR036890">
    <property type="entry name" value="HATPase_C_sf"/>
</dbReference>
<dbReference type="GO" id="GO:0005886">
    <property type="term" value="C:plasma membrane"/>
    <property type="evidence" value="ECO:0007669"/>
    <property type="project" value="UniProtKB-SubCell"/>
</dbReference>
<feature type="transmembrane region" description="Helical" evidence="15">
    <location>
        <begin position="151"/>
        <end position="173"/>
    </location>
</feature>
<dbReference type="PROSITE" id="PS50109">
    <property type="entry name" value="HIS_KIN"/>
    <property type="match status" value="1"/>
</dbReference>
<dbReference type="FunFam" id="1.10.287.130:FF:000006">
    <property type="entry name" value="Osmolarity two-component histidine kinase EnvZ"/>
    <property type="match status" value="1"/>
</dbReference>
<dbReference type="Gene3D" id="1.10.287.130">
    <property type="match status" value="1"/>
</dbReference>
<comment type="catalytic activity">
    <reaction evidence="1">
        <text>ATP + protein L-histidine = ADP + protein N-phospho-L-histidine.</text>
        <dbReference type="EC" id="2.7.13.3"/>
    </reaction>
</comment>
<dbReference type="PROSITE" id="PS50885">
    <property type="entry name" value="HAMP"/>
    <property type="match status" value="1"/>
</dbReference>
<keyword evidence="11" id="KW-0067">ATP-binding</keyword>
<evidence type="ECO:0000256" key="1">
    <source>
        <dbReference type="ARBA" id="ARBA00000085"/>
    </source>
</evidence>
<evidence type="ECO:0000256" key="10">
    <source>
        <dbReference type="ARBA" id="ARBA00022777"/>
    </source>
</evidence>
<keyword evidence="8 15" id="KW-0812">Transmembrane</keyword>